<comment type="caution">
    <text evidence="6">The sequence shown here is derived from an EMBL/GenBank/DDBJ whole genome shotgun (WGS) entry which is preliminary data.</text>
</comment>
<evidence type="ECO:0000256" key="1">
    <source>
        <dbReference type="ARBA" id="ARBA00001968"/>
    </source>
</evidence>
<accession>A0A4R2CGR1</accession>
<evidence type="ECO:0000256" key="5">
    <source>
        <dbReference type="PIRSR" id="PIRSR605493-1"/>
    </source>
</evidence>
<reference evidence="6 7" key="1">
    <citation type="submission" date="2019-03" db="EMBL/GenBank/DDBJ databases">
        <title>Genomic Encyclopedia of Type Strains, Phase IV (KMG-IV): sequencing the most valuable type-strain genomes for metagenomic binning, comparative biology and taxonomic classification.</title>
        <authorList>
            <person name="Goeker M."/>
        </authorList>
    </citation>
    <scope>NUCLEOTIDE SEQUENCE [LARGE SCALE GENOMIC DNA]</scope>
    <source>
        <strain evidence="6 7">DSM 18401</strain>
    </source>
</reference>
<name>A0A4R2CGR1_SHIGR</name>
<feature type="binding site" evidence="5">
    <location>
        <position position="129"/>
    </location>
    <ligand>
        <name>Mg(2+)</name>
        <dbReference type="ChEBI" id="CHEBI:18420"/>
    </ligand>
</feature>
<dbReference type="Gene3D" id="3.50.30.40">
    <property type="entry name" value="Ribonuclease E inhibitor RraA/RraA-like"/>
    <property type="match status" value="1"/>
</dbReference>
<dbReference type="Proteomes" id="UP000295351">
    <property type="component" value="Unassembled WGS sequence"/>
</dbReference>
<dbReference type="AlphaFoldDB" id="A0A4R2CGR1"/>
<evidence type="ECO:0000256" key="4">
    <source>
        <dbReference type="ARBA" id="ARBA00030169"/>
    </source>
</evidence>
<organism evidence="6 7">
    <name type="scientific">Shinella granuli</name>
    <dbReference type="NCBI Taxonomy" id="323621"/>
    <lineage>
        <taxon>Bacteria</taxon>
        <taxon>Pseudomonadati</taxon>
        <taxon>Pseudomonadota</taxon>
        <taxon>Alphaproteobacteria</taxon>
        <taxon>Hyphomicrobiales</taxon>
        <taxon>Rhizobiaceae</taxon>
        <taxon>Shinella</taxon>
    </lineage>
</organism>
<proteinExistence type="predicted"/>
<evidence type="ECO:0000256" key="3">
    <source>
        <dbReference type="ARBA" id="ARBA00029596"/>
    </source>
</evidence>
<keyword evidence="7" id="KW-1185">Reference proteome</keyword>
<dbReference type="CDD" id="cd16841">
    <property type="entry name" value="RraA_family"/>
    <property type="match status" value="1"/>
</dbReference>
<sequence length="231" mass="24538">MDDALLTLLRKVDTPTVCNAIEVAQGRRGFNAFTRGTVISSAPTAPSVVGYARTAKIAAAVPSNEDAAAIKTRRRDYYRHMADGSSPSIAVIEDLDFPHCVGAFWGEINATVHRGLGLSGVLTNGVMRDLGDVPDDFPMIAGSIGPSHAFVHVEAIGVPVTVFGMTVAPGDLVHADRHGAVVVPPEVIPVLAASIEKLQATERLILEPARQEGFDLAKFEEAWANFEAART</sequence>
<dbReference type="SUPFAM" id="SSF89562">
    <property type="entry name" value="RraA-like"/>
    <property type="match status" value="1"/>
</dbReference>
<dbReference type="PANTHER" id="PTHR33254">
    <property type="entry name" value="4-HYDROXY-4-METHYL-2-OXOGLUTARATE ALDOLASE 3-RELATED"/>
    <property type="match status" value="1"/>
</dbReference>
<evidence type="ECO:0000256" key="2">
    <source>
        <dbReference type="ARBA" id="ARBA00016549"/>
    </source>
</evidence>
<dbReference type="GO" id="GO:0046872">
    <property type="term" value="F:metal ion binding"/>
    <property type="evidence" value="ECO:0007669"/>
    <property type="project" value="UniProtKB-KW"/>
</dbReference>
<evidence type="ECO:0000313" key="6">
    <source>
        <dbReference type="EMBL" id="TCN39385.1"/>
    </source>
</evidence>
<keyword evidence="5" id="KW-0460">Magnesium</keyword>
<dbReference type="InterPro" id="IPR036704">
    <property type="entry name" value="RraA/RraA-like_sf"/>
</dbReference>
<feature type="binding site" evidence="5">
    <location>
        <position position="128"/>
    </location>
    <ligand>
        <name>substrate</name>
    </ligand>
</feature>
<dbReference type="InterPro" id="IPR005493">
    <property type="entry name" value="RraA/RraA-like"/>
</dbReference>
<dbReference type="PANTHER" id="PTHR33254:SF4">
    <property type="entry name" value="4-HYDROXY-4-METHYL-2-OXOGLUTARATE ALDOLASE 3-RELATED"/>
    <property type="match status" value="1"/>
</dbReference>
<keyword evidence="5" id="KW-0479">Metal-binding</keyword>
<dbReference type="RefSeq" id="WP_064331051.1">
    <property type="nucleotide sequence ID" value="NZ_BAABEI010000012.1"/>
</dbReference>
<comment type="cofactor">
    <cofactor evidence="5">
        <name>Mg(2+)</name>
        <dbReference type="ChEBI" id="CHEBI:18420"/>
    </cofactor>
</comment>
<gene>
    <name evidence="6" type="ORF">EV665_11713</name>
</gene>
<dbReference type="Pfam" id="PF03737">
    <property type="entry name" value="RraA-like"/>
    <property type="match status" value="1"/>
</dbReference>
<dbReference type="EMBL" id="SLVX01000017">
    <property type="protein sequence ID" value="TCN39385.1"/>
    <property type="molecule type" value="Genomic_DNA"/>
</dbReference>
<protein>
    <recommendedName>
        <fullName evidence="2">Putative 4-hydroxy-4-methyl-2-oxoglutarate aldolase</fullName>
    </recommendedName>
    <alternativeName>
        <fullName evidence="3">Regulator of ribonuclease activity homolog</fullName>
    </alternativeName>
    <alternativeName>
        <fullName evidence="4">RraA-like protein</fullName>
    </alternativeName>
</protein>
<evidence type="ECO:0000313" key="7">
    <source>
        <dbReference type="Proteomes" id="UP000295351"/>
    </source>
</evidence>
<comment type="cofactor">
    <cofactor evidence="1">
        <name>a divalent metal cation</name>
        <dbReference type="ChEBI" id="CHEBI:60240"/>
    </cofactor>
</comment>